<accession>B7P578</accession>
<dbReference type="HOGENOM" id="CLU_1788979_0_0_1"/>
<dbReference type="PaxDb" id="6945-B7P578"/>
<dbReference type="Proteomes" id="UP000001555">
    <property type="component" value="Unassembled WGS sequence"/>
</dbReference>
<sequence>MVSSTIVQHVSESRAKLKVGGISSVRMLTFLAQHPFKLVGIGTNGARSRLRTGKHRLTHRPEATIDVQRKRDRRRASGRRRPTAWSARTKPRKRPAKADLPVLNPTAKSDPQGAFPQDTTRPFSRKRPTGPVGAATGRHSRPEDT</sequence>
<reference evidence="2 4" key="1">
    <citation type="submission" date="2008-03" db="EMBL/GenBank/DDBJ databases">
        <title>Annotation of Ixodes scapularis.</title>
        <authorList>
            <consortium name="Ixodes scapularis Genome Project Consortium"/>
            <person name="Caler E."/>
            <person name="Hannick L.I."/>
            <person name="Bidwell S."/>
            <person name="Joardar V."/>
            <person name="Thiagarajan M."/>
            <person name="Amedeo P."/>
            <person name="Galinsky K.J."/>
            <person name="Schobel S."/>
            <person name="Inman J."/>
            <person name="Hostetler J."/>
            <person name="Miller J."/>
            <person name="Hammond M."/>
            <person name="Megy K."/>
            <person name="Lawson D."/>
            <person name="Kodira C."/>
            <person name="Sutton G."/>
            <person name="Meyer J."/>
            <person name="Hill C.A."/>
            <person name="Birren B."/>
            <person name="Nene V."/>
            <person name="Collins F."/>
            <person name="Alarcon-Chaidez F."/>
            <person name="Wikel S."/>
            <person name="Strausberg R."/>
        </authorList>
    </citation>
    <scope>NUCLEOTIDE SEQUENCE [LARGE SCALE GENOMIC DNA]</scope>
    <source>
        <strain evidence="4">Wikel</strain>
        <strain evidence="2">Wikel colony</strain>
    </source>
</reference>
<dbReference type="EMBL" id="ABJB010620876">
    <property type="status" value="NOT_ANNOTATED_CDS"/>
    <property type="molecule type" value="Genomic_DNA"/>
</dbReference>
<name>B7P578_IXOSC</name>
<gene>
    <name evidence="2" type="ORF">IscW_ISCW001598</name>
</gene>
<organism>
    <name type="scientific">Ixodes scapularis</name>
    <name type="common">Black-legged tick</name>
    <name type="synonym">Deer tick</name>
    <dbReference type="NCBI Taxonomy" id="6945"/>
    <lineage>
        <taxon>Eukaryota</taxon>
        <taxon>Metazoa</taxon>
        <taxon>Ecdysozoa</taxon>
        <taxon>Arthropoda</taxon>
        <taxon>Chelicerata</taxon>
        <taxon>Arachnida</taxon>
        <taxon>Acari</taxon>
        <taxon>Parasitiformes</taxon>
        <taxon>Ixodida</taxon>
        <taxon>Ixodoidea</taxon>
        <taxon>Ixodidae</taxon>
        <taxon>Ixodinae</taxon>
        <taxon>Ixodes</taxon>
    </lineage>
</organism>
<dbReference type="InParanoid" id="B7P578"/>
<evidence type="ECO:0000313" key="3">
    <source>
        <dbReference type="EnsemblMetazoa" id="ISCW001598-PA"/>
    </source>
</evidence>
<reference evidence="3" key="2">
    <citation type="submission" date="2020-05" db="UniProtKB">
        <authorList>
            <consortium name="EnsemblMetazoa"/>
        </authorList>
    </citation>
    <scope>IDENTIFICATION</scope>
    <source>
        <strain evidence="3">wikel</strain>
    </source>
</reference>
<dbReference type="VEuPathDB" id="VectorBase:ISCW001598"/>
<evidence type="ECO:0000256" key="1">
    <source>
        <dbReference type="SAM" id="MobiDB-lite"/>
    </source>
</evidence>
<protein>
    <submittedName>
        <fullName evidence="2 3">Uncharacterized protein</fullName>
    </submittedName>
</protein>
<dbReference type="AlphaFoldDB" id="B7P578"/>
<dbReference type="EnsemblMetazoa" id="ISCW001598-RA">
    <property type="protein sequence ID" value="ISCW001598-PA"/>
    <property type="gene ID" value="ISCW001598"/>
</dbReference>
<feature type="region of interest" description="Disordered" evidence="1">
    <location>
        <begin position="44"/>
        <end position="145"/>
    </location>
</feature>
<feature type="compositionally biased region" description="Basic and acidic residues" evidence="1">
    <location>
        <begin position="59"/>
        <end position="69"/>
    </location>
</feature>
<evidence type="ECO:0000313" key="4">
    <source>
        <dbReference type="Proteomes" id="UP000001555"/>
    </source>
</evidence>
<feature type="compositionally biased region" description="Basic residues" evidence="1">
    <location>
        <begin position="48"/>
        <end position="58"/>
    </location>
</feature>
<feature type="compositionally biased region" description="Basic residues" evidence="1">
    <location>
        <begin position="70"/>
        <end position="82"/>
    </location>
</feature>
<proteinExistence type="predicted"/>
<keyword evidence="4" id="KW-1185">Reference proteome</keyword>
<dbReference type="EMBL" id="DS639692">
    <property type="protein sequence ID" value="EEC01750.1"/>
    <property type="molecule type" value="Genomic_DNA"/>
</dbReference>
<dbReference type="VEuPathDB" id="VectorBase:ISCI001598"/>
<evidence type="ECO:0000313" key="2">
    <source>
        <dbReference type="EMBL" id="EEC01750.1"/>
    </source>
</evidence>